<keyword evidence="3" id="KW-1185">Reference proteome</keyword>
<dbReference type="EMBL" id="BAABRV010000006">
    <property type="protein sequence ID" value="GAA5534304.1"/>
    <property type="molecule type" value="Genomic_DNA"/>
</dbReference>
<proteinExistence type="predicted"/>
<evidence type="ECO:0000313" key="2">
    <source>
        <dbReference type="EMBL" id="GAA5534304.1"/>
    </source>
</evidence>
<comment type="caution">
    <text evidence="2">The sequence shown here is derived from an EMBL/GenBank/DDBJ whole genome shotgun (WGS) entry which is preliminary data.</text>
</comment>
<dbReference type="RefSeq" id="WP_345455554.1">
    <property type="nucleotide sequence ID" value="NZ_BAABRV010000006.1"/>
</dbReference>
<dbReference type="InterPro" id="IPR036237">
    <property type="entry name" value="Xyl_isomerase-like_sf"/>
</dbReference>
<evidence type="ECO:0000313" key="3">
    <source>
        <dbReference type="Proteomes" id="UP001404956"/>
    </source>
</evidence>
<name>A0ABP9XG26_9DEIO</name>
<protein>
    <recommendedName>
        <fullName evidence="4">Hydroxypyruvate isomerase</fullName>
    </recommendedName>
</protein>
<reference evidence="2 3" key="1">
    <citation type="submission" date="2024-02" db="EMBL/GenBank/DDBJ databases">
        <title>Deinococcus aluminii NBRC 112889.</title>
        <authorList>
            <person name="Ichikawa N."/>
            <person name="Katano-Makiyama Y."/>
            <person name="Hidaka K."/>
        </authorList>
    </citation>
    <scope>NUCLEOTIDE SEQUENCE [LARGE SCALE GENOMIC DNA]</scope>
    <source>
        <strain evidence="2 3">NBRC 112889</strain>
    </source>
</reference>
<gene>
    <name evidence="2" type="ORF">Dalu01_02712</name>
</gene>
<sequence>MTKFAANLTMLFQEKPFLERFAAARQAGFDAVEYMFPSAVLLDPKETEHDARCPGHAANPPATPDPV</sequence>
<evidence type="ECO:0000256" key="1">
    <source>
        <dbReference type="SAM" id="MobiDB-lite"/>
    </source>
</evidence>
<dbReference type="Proteomes" id="UP001404956">
    <property type="component" value="Unassembled WGS sequence"/>
</dbReference>
<evidence type="ECO:0008006" key="4">
    <source>
        <dbReference type="Google" id="ProtNLM"/>
    </source>
</evidence>
<dbReference type="SUPFAM" id="SSF51658">
    <property type="entry name" value="Xylose isomerase-like"/>
    <property type="match status" value="1"/>
</dbReference>
<organism evidence="2 3">
    <name type="scientific">Deinococcus aluminii</name>
    <dbReference type="NCBI Taxonomy" id="1656885"/>
    <lineage>
        <taxon>Bacteria</taxon>
        <taxon>Thermotogati</taxon>
        <taxon>Deinococcota</taxon>
        <taxon>Deinococci</taxon>
        <taxon>Deinococcales</taxon>
        <taxon>Deinococcaceae</taxon>
        <taxon>Deinococcus</taxon>
    </lineage>
</organism>
<accession>A0ABP9XG26</accession>
<feature type="region of interest" description="Disordered" evidence="1">
    <location>
        <begin position="46"/>
        <end position="67"/>
    </location>
</feature>
<dbReference type="Gene3D" id="3.20.20.150">
    <property type="entry name" value="Divalent-metal-dependent TIM barrel enzymes"/>
    <property type="match status" value="1"/>
</dbReference>